<protein>
    <recommendedName>
        <fullName evidence="1">Peptidase M20 domain-containing protein 2</fullName>
    </recommendedName>
</protein>
<dbReference type="Gene3D" id="3.40.630.10">
    <property type="entry name" value="Zn peptidases"/>
    <property type="match status" value="1"/>
</dbReference>
<dbReference type="PANTHER" id="PTHR30575">
    <property type="entry name" value="PEPTIDASE M20"/>
    <property type="match status" value="1"/>
</dbReference>
<name>A0A0S6UDN7_NEOTH</name>
<dbReference type="InterPro" id="IPR017439">
    <property type="entry name" value="Amidohydrolase"/>
</dbReference>
<evidence type="ECO:0000313" key="3">
    <source>
        <dbReference type="EMBL" id="GAF25526.1"/>
    </source>
</evidence>
<comment type="similarity">
    <text evidence="1">Belongs to the peptidase M20A family.</text>
</comment>
<dbReference type="InterPro" id="IPR052030">
    <property type="entry name" value="Peptidase_M20/M20A_hydrolases"/>
</dbReference>
<reference evidence="3" key="1">
    <citation type="journal article" date="2014" name="Gene">
        <title>Genome-guided analysis of transformation efficiency and carbon dioxide assimilation by Moorella thermoacetica Y72.</title>
        <authorList>
            <person name="Tsukahara K."/>
            <person name="Kita A."/>
            <person name="Nakashimada Y."/>
            <person name="Hoshino T."/>
            <person name="Murakami K."/>
        </authorList>
    </citation>
    <scope>NUCLEOTIDE SEQUENCE [LARGE SCALE GENOMIC DNA]</scope>
    <source>
        <strain evidence="3">Y72</strain>
    </source>
</reference>
<feature type="domain" description="Peptidase M20 dimerisation" evidence="2">
    <location>
        <begin position="172"/>
        <end position="263"/>
    </location>
</feature>
<evidence type="ECO:0000259" key="2">
    <source>
        <dbReference type="Pfam" id="PF07687"/>
    </source>
</evidence>
<dbReference type="EMBL" id="DF238840">
    <property type="protein sequence ID" value="GAF25526.1"/>
    <property type="molecule type" value="Genomic_DNA"/>
</dbReference>
<dbReference type="GO" id="GO:0071713">
    <property type="term" value="F:para-aminobenzoyl-glutamate hydrolase activity"/>
    <property type="evidence" value="ECO:0007669"/>
    <property type="project" value="TreeGrafter"/>
</dbReference>
<dbReference type="GeneID" id="45618329"/>
<dbReference type="SUPFAM" id="SSF55031">
    <property type="entry name" value="Bacterial exopeptidase dimerisation domain"/>
    <property type="match status" value="1"/>
</dbReference>
<dbReference type="GO" id="GO:0046657">
    <property type="term" value="P:folic acid catabolic process"/>
    <property type="evidence" value="ECO:0007669"/>
    <property type="project" value="TreeGrafter"/>
</dbReference>
<dbReference type="GO" id="GO:0004180">
    <property type="term" value="F:carboxypeptidase activity"/>
    <property type="evidence" value="ECO:0007669"/>
    <property type="project" value="UniProtKB-KW"/>
</dbReference>
<gene>
    <name evidence="3" type="ORF">MTY_0861</name>
</gene>
<dbReference type="InterPro" id="IPR011650">
    <property type="entry name" value="Peptidase_M20_dimer"/>
</dbReference>
<dbReference type="PIRSF" id="PIRSF037226">
    <property type="entry name" value="Amidohydrolase_ACY1L2_prd"/>
    <property type="match status" value="1"/>
</dbReference>
<evidence type="ECO:0000256" key="1">
    <source>
        <dbReference type="PIRNR" id="PIRNR037226"/>
    </source>
</evidence>
<dbReference type="NCBIfam" id="TIGR01891">
    <property type="entry name" value="amidohydrolases"/>
    <property type="match status" value="1"/>
</dbReference>
<proteinExistence type="inferred from homology"/>
<dbReference type="AlphaFoldDB" id="A0A0S6UDN7"/>
<dbReference type="Gene3D" id="3.30.70.360">
    <property type="match status" value="1"/>
</dbReference>
<dbReference type="InterPro" id="IPR036264">
    <property type="entry name" value="Bact_exopeptidase_dim_dom"/>
</dbReference>
<dbReference type="GO" id="GO:0005737">
    <property type="term" value="C:cytoplasm"/>
    <property type="evidence" value="ECO:0007669"/>
    <property type="project" value="TreeGrafter"/>
</dbReference>
<keyword evidence="3" id="KW-0378">Hydrolase</keyword>
<dbReference type="SUPFAM" id="SSF53187">
    <property type="entry name" value="Zn-dependent exopeptidases"/>
    <property type="match status" value="1"/>
</dbReference>
<dbReference type="Pfam" id="PF01546">
    <property type="entry name" value="Peptidase_M20"/>
    <property type="match status" value="1"/>
</dbReference>
<dbReference type="InterPro" id="IPR017144">
    <property type="entry name" value="Xaa-Arg_dipeptidase"/>
</dbReference>
<dbReference type="FunFam" id="3.30.70.360:FF:000004">
    <property type="entry name" value="Peptidase M20 domain-containing protein 2"/>
    <property type="match status" value="1"/>
</dbReference>
<dbReference type="RefSeq" id="WP_011393775.1">
    <property type="nucleotide sequence ID" value="NZ_DF238840.1"/>
</dbReference>
<dbReference type="CDD" id="cd05672">
    <property type="entry name" value="M20_ACY1L2-like"/>
    <property type="match status" value="1"/>
</dbReference>
<keyword evidence="3" id="KW-0645">Protease</keyword>
<accession>A0A0S6UDN7</accession>
<dbReference type="InterPro" id="IPR002933">
    <property type="entry name" value="Peptidase_M20"/>
</dbReference>
<keyword evidence="3" id="KW-0121">Carboxypeptidase</keyword>
<dbReference type="Proteomes" id="UP000063718">
    <property type="component" value="Unassembled WGS sequence"/>
</dbReference>
<organism evidence="3">
    <name type="scientific">Moorella thermoacetica Y72</name>
    <dbReference type="NCBI Taxonomy" id="1325331"/>
    <lineage>
        <taxon>Bacteria</taxon>
        <taxon>Bacillati</taxon>
        <taxon>Bacillota</taxon>
        <taxon>Clostridia</taxon>
        <taxon>Neomoorellales</taxon>
        <taxon>Neomoorellaceae</taxon>
        <taxon>Neomoorella</taxon>
    </lineage>
</organism>
<dbReference type="Pfam" id="PF07687">
    <property type="entry name" value="M20_dimer"/>
    <property type="match status" value="1"/>
</dbReference>
<dbReference type="GO" id="GO:0016805">
    <property type="term" value="F:dipeptidase activity"/>
    <property type="evidence" value="ECO:0007669"/>
    <property type="project" value="InterPro"/>
</dbReference>
<sequence length="395" mass="42611">MYGVKERISRAIEEIKDQIIQVAEAIFDHPETGNEEYFAADLLTGILAEKGFKITRPLCQLPTAFRAELATGTPGPRIGLLAEYDALPELGHACGHNLIAAGSLGAALGLAAAVRELRGTIVVLGTPAEESHGAKVLLAREGALDDLDVAMMFHPGDTNAVEVTSQALEALEFIFEGRAAHAASSPEEGINALEAVIQLFNNIHALRPYLKDEASIHGIITEGGVSPNIIPERAVARFYLRASTREALNRVARRVEDCATAAALATGTRFWYHNYEPSYEAMLVNRTLAGAWQRNLQELGVTDLAPACRSRGSLDMGNVSRVVPAIHPYLSLNAGKLVPHTREFARAVRGEAGRRLVILAARALAWTAVDVMLDRELLAQIKDEFAGWQAGNVAT</sequence>
<dbReference type="PANTHER" id="PTHR30575:SF0">
    <property type="entry name" value="XAA-ARG DIPEPTIDASE"/>
    <property type="match status" value="1"/>
</dbReference>